<feature type="compositionally biased region" description="Polar residues" evidence="1">
    <location>
        <begin position="1"/>
        <end position="53"/>
    </location>
</feature>
<dbReference type="PaxDb" id="121845-A0A3Q0JK81"/>
<name>A0A3Q0JK81_DIACI</name>
<accession>A0A3Q0JK81</accession>
<gene>
    <name evidence="3" type="primary">LOC113473313</name>
</gene>
<feature type="region of interest" description="Disordered" evidence="1">
    <location>
        <begin position="1"/>
        <end position="74"/>
    </location>
</feature>
<evidence type="ECO:0000313" key="3">
    <source>
        <dbReference type="RefSeq" id="XP_026688799.1"/>
    </source>
</evidence>
<keyword evidence="2" id="KW-1185">Reference proteome</keyword>
<dbReference type="AlphaFoldDB" id="A0A3Q0JK81"/>
<evidence type="ECO:0000313" key="2">
    <source>
        <dbReference type="Proteomes" id="UP000079169"/>
    </source>
</evidence>
<protein>
    <submittedName>
        <fullName evidence="3">Uncharacterized protein LOC113473313</fullName>
    </submittedName>
</protein>
<organism evidence="2 3">
    <name type="scientific">Diaphorina citri</name>
    <name type="common">Asian citrus psyllid</name>
    <dbReference type="NCBI Taxonomy" id="121845"/>
    <lineage>
        <taxon>Eukaryota</taxon>
        <taxon>Metazoa</taxon>
        <taxon>Ecdysozoa</taxon>
        <taxon>Arthropoda</taxon>
        <taxon>Hexapoda</taxon>
        <taxon>Insecta</taxon>
        <taxon>Pterygota</taxon>
        <taxon>Neoptera</taxon>
        <taxon>Paraneoptera</taxon>
        <taxon>Hemiptera</taxon>
        <taxon>Sternorrhyncha</taxon>
        <taxon>Psylloidea</taxon>
        <taxon>Psyllidae</taxon>
        <taxon>Diaphorininae</taxon>
        <taxon>Diaphorina</taxon>
    </lineage>
</organism>
<dbReference type="GeneID" id="113473313"/>
<proteinExistence type="predicted"/>
<dbReference type="Proteomes" id="UP000079169">
    <property type="component" value="Unplaced"/>
</dbReference>
<dbReference type="KEGG" id="dci:113473313"/>
<feature type="compositionally biased region" description="Low complexity" evidence="1">
    <location>
        <begin position="57"/>
        <end position="70"/>
    </location>
</feature>
<dbReference type="RefSeq" id="XP_026688799.1">
    <property type="nucleotide sequence ID" value="XM_026832998.1"/>
</dbReference>
<evidence type="ECO:0000256" key="1">
    <source>
        <dbReference type="SAM" id="MobiDB-lite"/>
    </source>
</evidence>
<reference evidence="3" key="1">
    <citation type="submission" date="2025-08" db="UniProtKB">
        <authorList>
            <consortium name="RefSeq"/>
        </authorList>
    </citation>
    <scope>IDENTIFICATION</scope>
</reference>
<sequence length="122" mass="13078">MDSSSVQPSNQKMDSSATTQPSNEDVDMDSSNIQPSSQDLGTPKGVNNIQSVETDPIKSSPEPSISENSIQADTPLQSTHADLIAKLEALKKRILQLSQSGKIASGGFEFNLPAKTLVHQRE</sequence>